<feature type="chain" id="PRO_5035787808" evidence="1">
    <location>
        <begin position="19"/>
        <end position="481"/>
    </location>
</feature>
<dbReference type="EMBL" id="CAIIXF020000008">
    <property type="protein sequence ID" value="CAH1792757.1"/>
    <property type="molecule type" value="Genomic_DNA"/>
</dbReference>
<dbReference type="Proteomes" id="UP000749559">
    <property type="component" value="Unassembled WGS sequence"/>
</dbReference>
<gene>
    <name evidence="2" type="ORF">OFUS_LOCUS17691</name>
</gene>
<feature type="signal peptide" evidence="1">
    <location>
        <begin position="1"/>
        <end position="18"/>
    </location>
</feature>
<dbReference type="OrthoDB" id="6328115at2759"/>
<evidence type="ECO:0000256" key="1">
    <source>
        <dbReference type="SAM" id="SignalP"/>
    </source>
</evidence>
<accession>A0A8S4PEV4</accession>
<keyword evidence="1" id="KW-0732">Signal</keyword>
<dbReference type="AlphaFoldDB" id="A0A8S4PEV4"/>
<protein>
    <submittedName>
        <fullName evidence="2">Uncharacterized protein</fullName>
    </submittedName>
</protein>
<name>A0A8S4PEV4_OWEFU</name>
<organism evidence="2 3">
    <name type="scientific">Owenia fusiformis</name>
    <name type="common">Polychaete worm</name>
    <dbReference type="NCBI Taxonomy" id="6347"/>
    <lineage>
        <taxon>Eukaryota</taxon>
        <taxon>Metazoa</taxon>
        <taxon>Spiralia</taxon>
        <taxon>Lophotrochozoa</taxon>
        <taxon>Annelida</taxon>
        <taxon>Polychaeta</taxon>
        <taxon>Sedentaria</taxon>
        <taxon>Canalipalpata</taxon>
        <taxon>Sabellida</taxon>
        <taxon>Oweniida</taxon>
        <taxon>Oweniidae</taxon>
        <taxon>Owenia</taxon>
    </lineage>
</organism>
<reference evidence="2" key="1">
    <citation type="submission" date="2022-03" db="EMBL/GenBank/DDBJ databases">
        <authorList>
            <person name="Martin C."/>
        </authorList>
    </citation>
    <scope>NUCLEOTIDE SEQUENCE</scope>
</reference>
<evidence type="ECO:0000313" key="3">
    <source>
        <dbReference type="Proteomes" id="UP000749559"/>
    </source>
</evidence>
<evidence type="ECO:0000313" key="2">
    <source>
        <dbReference type="EMBL" id="CAH1792757.1"/>
    </source>
</evidence>
<proteinExistence type="predicted"/>
<keyword evidence="3" id="KW-1185">Reference proteome</keyword>
<comment type="caution">
    <text evidence="2">The sequence shown here is derived from an EMBL/GenBank/DDBJ whole genome shotgun (WGS) entry which is preliminary data.</text>
</comment>
<sequence length="481" mass="54711">MRSLIFFFLSIGICQVSGKSISCKCAVSDQFSDGCSLDEDAAYGCQSDDESADLECDCSTCTCSKGIEEYLYQSFIESKLPFSASERAAIKGAIGVANETLEELNDLLDGIEKLLIRFVEYLKAFYKWIKSLFTGACTELRDKWEEAQKKIHATAEMLKNVESIRDSNKDLPADIMKTIEDKIEGLQRMEIEEKLMLKKIEKEMTLEEFECLKDSHCPFDANFPERIHCKSDCKCHECRNNEDCKRPKPKCNENDDEIMVCGDPHIKQTIRGTERRFCYNIYGAPDSTYLYLHDDDLDVRSTLISAIALDGELAKYVGSIQITKGRVVIRIDPYYVRVDDNGKVTKQKWKFGELKFDNGLGMVVFDSNTDLKVVLGDGKFIDVWRHERFMSFDITELSGLSNSATGIMASIGLNAVFKPSDGANETGTLIWQDVSIPLFKADRYCWKIKHIFKDQFRKLLDEFKVNEFANATVRGNADKEQ</sequence>